<dbReference type="RefSeq" id="WP_307280578.1">
    <property type="nucleotide sequence ID" value="NZ_JAUSZT010000003.1"/>
</dbReference>
<name>A0ABU0S8I5_9HYPH</name>
<accession>A0ABU0S8I5</accession>
<keyword evidence="3" id="KW-1185">Reference proteome</keyword>
<keyword evidence="1" id="KW-0812">Transmembrane</keyword>
<evidence type="ECO:0000313" key="2">
    <source>
        <dbReference type="EMBL" id="MDQ0997050.1"/>
    </source>
</evidence>
<reference evidence="2 3" key="1">
    <citation type="submission" date="2023-07" db="EMBL/GenBank/DDBJ databases">
        <title>Comparative genomics of wheat-associated soil bacteria to identify genetic determinants of phenazine resistance.</title>
        <authorList>
            <person name="Mouncey N."/>
        </authorList>
    </citation>
    <scope>NUCLEOTIDE SEQUENCE [LARGE SCALE GENOMIC DNA]</scope>
    <source>
        <strain evidence="2 3">W4I11</strain>
    </source>
</reference>
<comment type="caution">
    <text evidence="2">The sequence shown here is derived from an EMBL/GenBank/DDBJ whole genome shotgun (WGS) entry which is preliminary data.</text>
</comment>
<proteinExistence type="predicted"/>
<keyword evidence="1" id="KW-1133">Transmembrane helix</keyword>
<dbReference type="EMBL" id="JAUSZT010000003">
    <property type="protein sequence ID" value="MDQ0997050.1"/>
    <property type="molecule type" value="Genomic_DNA"/>
</dbReference>
<organism evidence="2 3">
    <name type="scientific">Phyllobacterium ifriqiyense</name>
    <dbReference type="NCBI Taxonomy" id="314238"/>
    <lineage>
        <taxon>Bacteria</taxon>
        <taxon>Pseudomonadati</taxon>
        <taxon>Pseudomonadota</taxon>
        <taxon>Alphaproteobacteria</taxon>
        <taxon>Hyphomicrobiales</taxon>
        <taxon>Phyllobacteriaceae</taxon>
        <taxon>Phyllobacterium</taxon>
    </lineage>
</organism>
<protein>
    <submittedName>
        <fullName evidence="2">Uncharacterized protein</fullName>
    </submittedName>
</protein>
<evidence type="ECO:0000256" key="1">
    <source>
        <dbReference type="SAM" id="Phobius"/>
    </source>
</evidence>
<feature type="transmembrane region" description="Helical" evidence="1">
    <location>
        <begin position="62"/>
        <end position="81"/>
    </location>
</feature>
<gene>
    <name evidence="2" type="ORF">QFZ34_002232</name>
</gene>
<sequence>MRKPVFAIFIICTILCVLSFPPAMMSLAFTGAFPKKYFYILSVWPVSAVLGPILAWNTRRRFGTWALLWFVPCLAYALFFLTGHDLGT</sequence>
<keyword evidence="1" id="KW-0472">Membrane</keyword>
<feature type="transmembrane region" description="Helical" evidence="1">
    <location>
        <begin position="38"/>
        <end position="55"/>
    </location>
</feature>
<dbReference type="Proteomes" id="UP001237780">
    <property type="component" value="Unassembled WGS sequence"/>
</dbReference>
<evidence type="ECO:0000313" key="3">
    <source>
        <dbReference type="Proteomes" id="UP001237780"/>
    </source>
</evidence>